<protein>
    <submittedName>
        <fullName evidence="2">Antitoxin HigA</fullName>
    </submittedName>
</protein>
<dbReference type="CDD" id="cd00093">
    <property type="entry name" value="HTH_XRE"/>
    <property type="match status" value="1"/>
</dbReference>
<organism evidence="2 3">
    <name type="scientific">Moraxella bovis</name>
    <dbReference type="NCBI Taxonomy" id="476"/>
    <lineage>
        <taxon>Bacteria</taxon>
        <taxon>Pseudomonadati</taxon>
        <taxon>Pseudomonadota</taxon>
        <taxon>Gammaproteobacteria</taxon>
        <taxon>Moraxellales</taxon>
        <taxon>Moraxellaceae</taxon>
        <taxon>Moraxella</taxon>
    </lineage>
</organism>
<dbReference type="InterPro" id="IPR001387">
    <property type="entry name" value="Cro/C1-type_HTH"/>
</dbReference>
<accession>A0A378Q071</accession>
<dbReference type="SUPFAM" id="SSF47413">
    <property type="entry name" value="lambda repressor-like DNA-binding domains"/>
    <property type="match status" value="1"/>
</dbReference>
<dbReference type="EMBL" id="UGPZ01000003">
    <property type="protein sequence ID" value="STY94149.1"/>
    <property type="molecule type" value="Genomic_DNA"/>
</dbReference>
<dbReference type="Proteomes" id="UP000254133">
    <property type="component" value="Unassembled WGS sequence"/>
</dbReference>
<dbReference type="PROSITE" id="PS50943">
    <property type="entry name" value="HTH_CROC1"/>
    <property type="match status" value="1"/>
</dbReference>
<proteinExistence type="predicted"/>
<gene>
    <name evidence="2" type="primary">higA_2</name>
    <name evidence="2" type="ORF">NCTC9426_02887</name>
</gene>
<evidence type="ECO:0000313" key="2">
    <source>
        <dbReference type="EMBL" id="STY94149.1"/>
    </source>
</evidence>
<dbReference type="SMART" id="SM00530">
    <property type="entry name" value="HTH_XRE"/>
    <property type="match status" value="1"/>
</dbReference>
<reference evidence="2 3" key="1">
    <citation type="submission" date="2018-06" db="EMBL/GenBank/DDBJ databases">
        <authorList>
            <consortium name="Pathogen Informatics"/>
            <person name="Doyle S."/>
        </authorList>
    </citation>
    <scope>NUCLEOTIDE SEQUENCE [LARGE SCALE GENOMIC DNA]</scope>
    <source>
        <strain evidence="2 3">NCTC9426</strain>
    </source>
</reference>
<evidence type="ECO:0000259" key="1">
    <source>
        <dbReference type="PROSITE" id="PS50943"/>
    </source>
</evidence>
<dbReference type="GO" id="GO:0003677">
    <property type="term" value="F:DNA binding"/>
    <property type="evidence" value="ECO:0007669"/>
    <property type="project" value="InterPro"/>
</dbReference>
<evidence type="ECO:0000313" key="3">
    <source>
        <dbReference type="Proteomes" id="UP000254133"/>
    </source>
</evidence>
<dbReference type="Pfam" id="PF01381">
    <property type="entry name" value="HTH_3"/>
    <property type="match status" value="1"/>
</dbReference>
<sequence>MANLNDMLVKLPKERLARVQKKADEMILDYKLHQLREALELSQKQLAEAMGITQPTLSAIENRGAEIKLSTLKRYVETMGGKLRIDVELPTGKHVGFNI</sequence>
<dbReference type="InterPro" id="IPR010982">
    <property type="entry name" value="Lambda_DNA-bd_dom_sf"/>
</dbReference>
<feature type="domain" description="HTH cro/C1-type" evidence="1">
    <location>
        <begin position="32"/>
        <end position="89"/>
    </location>
</feature>
<dbReference type="RefSeq" id="WP_115370183.1">
    <property type="nucleotide sequence ID" value="NZ_UGPZ01000003.1"/>
</dbReference>
<dbReference type="Gene3D" id="1.10.260.40">
    <property type="entry name" value="lambda repressor-like DNA-binding domains"/>
    <property type="match status" value="1"/>
</dbReference>
<name>A0A378Q071_MORBO</name>
<dbReference type="AlphaFoldDB" id="A0A378Q071"/>